<name>D3BN22_HETP5</name>
<feature type="domain" description="HIT" evidence="8">
    <location>
        <begin position="300"/>
        <end position="404"/>
    </location>
</feature>
<protein>
    <submittedName>
        <fullName evidence="9">Histidine triad family protein</fullName>
    </submittedName>
</protein>
<gene>
    <name evidence="9" type="ORF">PPL_12599</name>
</gene>
<dbReference type="GO" id="GO:0046872">
    <property type="term" value="F:metal ion binding"/>
    <property type="evidence" value="ECO:0007669"/>
    <property type="project" value="UniProtKB-KW"/>
</dbReference>
<keyword evidence="3" id="KW-0862">Zinc</keyword>
<dbReference type="EMBL" id="ADBJ01000043">
    <property type="protein sequence ID" value="EFA77384.1"/>
    <property type="molecule type" value="Genomic_DNA"/>
</dbReference>
<reference evidence="9 10" key="1">
    <citation type="journal article" date="2011" name="Genome Res.">
        <title>Phylogeny-wide analysis of social amoeba genomes highlights ancient origins for complex intercellular communication.</title>
        <authorList>
            <person name="Heidel A.J."/>
            <person name="Lawal H.M."/>
            <person name="Felder M."/>
            <person name="Schilde C."/>
            <person name="Helps N.R."/>
            <person name="Tunggal B."/>
            <person name="Rivero F."/>
            <person name="John U."/>
            <person name="Schleicher M."/>
            <person name="Eichinger L."/>
            <person name="Platzer M."/>
            <person name="Noegel A.A."/>
            <person name="Schaap P."/>
            <person name="Gloeckner G."/>
        </authorList>
    </citation>
    <scope>NUCLEOTIDE SEQUENCE [LARGE SCALE GENOMIC DNA]</scope>
    <source>
        <strain evidence="10">ATCC 26659 / Pp 5 / PN500</strain>
    </source>
</reference>
<dbReference type="GO" id="GO:0003697">
    <property type="term" value="F:single-stranded DNA binding"/>
    <property type="evidence" value="ECO:0007669"/>
    <property type="project" value="TreeGrafter"/>
</dbReference>
<evidence type="ECO:0000256" key="1">
    <source>
        <dbReference type="ARBA" id="ARBA00004123"/>
    </source>
</evidence>
<dbReference type="Proteomes" id="UP000001396">
    <property type="component" value="Unassembled WGS sequence"/>
</dbReference>
<dbReference type="InterPro" id="IPR032566">
    <property type="entry name" value="Znf-C2HE"/>
</dbReference>
<dbReference type="STRING" id="670386.D3BN22"/>
<keyword evidence="10" id="KW-1185">Reference proteome</keyword>
<feature type="compositionally biased region" description="Low complexity" evidence="7">
    <location>
        <begin position="200"/>
        <end position="221"/>
    </location>
</feature>
<evidence type="ECO:0000256" key="5">
    <source>
        <dbReference type="ARBA" id="ARBA00023242"/>
    </source>
</evidence>
<dbReference type="GO" id="GO:0000012">
    <property type="term" value="P:single strand break repair"/>
    <property type="evidence" value="ECO:0007669"/>
    <property type="project" value="TreeGrafter"/>
</dbReference>
<dbReference type="InterPro" id="IPR008984">
    <property type="entry name" value="SMAD_FHA_dom_sf"/>
</dbReference>
<dbReference type="PANTHER" id="PTHR12486:SF4">
    <property type="entry name" value="APRATAXIN"/>
    <property type="match status" value="1"/>
</dbReference>
<evidence type="ECO:0000256" key="3">
    <source>
        <dbReference type="ARBA" id="ARBA00022833"/>
    </source>
</evidence>
<comment type="caution">
    <text evidence="6">Lacks conserved residue(s) required for the propagation of feature annotation.</text>
</comment>
<keyword evidence="4" id="KW-0238">DNA-binding</keyword>
<dbReference type="FunCoup" id="D3BN22">
    <property type="interactions" value="504"/>
</dbReference>
<dbReference type="FunFam" id="3.30.428.10:FF:000004">
    <property type="entry name" value="aprataxin isoform X2"/>
    <property type="match status" value="1"/>
</dbReference>
<dbReference type="GO" id="GO:0033699">
    <property type="term" value="F:DNA 5'-adenosine monophosphate hydrolase activity"/>
    <property type="evidence" value="ECO:0007669"/>
    <property type="project" value="TreeGrafter"/>
</dbReference>
<dbReference type="InterPro" id="IPR036265">
    <property type="entry name" value="HIT-like_sf"/>
</dbReference>
<dbReference type="InterPro" id="IPR011146">
    <property type="entry name" value="HIT-like"/>
</dbReference>
<proteinExistence type="predicted"/>
<dbReference type="GeneID" id="31368066"/>
<dbReference type="PROSITE" id="PS51084">
    <property type="entry name" value="HIT_2"/>
    <property type="match status" value="1"/>
</dbReference>
<dbReference type="GO" id="GO:0005634">
    <property type="term" value="C:nucleus"/>
    <property type="evidence" value="ECO:0007669"/>
    <property type="project" value="UniProtKB-SubCell"/>
</dbReference>
<evidence type="ECO:0000313" key="10">
    <source>
        <dbReference type="Proteomes" id="UP000001396"/>
    </source>
</evidence>
<sequence>MSEFENSLLHFEYVMIQSHPENQEHTVGGVHQHSREEESRQQSSLTLLASSENMYIYWFLKLTRLPSNENLQVTLNNDSLPFIIGRGIMGITDEDTRVSKNQCEIKISNNQCKLFHRGLNPTFLQSLQRFNEIQSKQQNVSLKELLGNQLEKSVGYPISEDIVSFLVPNQDPIQIQLNVTTDRPAQPSVDSENDTSGVNSSSSITTTSTTSTTTSTTTTTSKRLNNENEIENIEEKDIESGSSSHSVKKVKSDETYIKSSIPKDSDNLKGKLSTPTPTSNSAKPKPITSIGNRWSDALLPYCKSPEDHKDSVVYYDDQIVIIRDYYPKAKHHYLVMPRRIIPSINDLKITDIELLEYMNEKSISYIHQTLKCDLSMFMLGFHAIPSMKQLHMHIISKDFDSPSLKKKEHWVSFTTDFFIPYPSLYNNLKFNQKIIIDKEKYLALKSDPIKCPKCSNVFKTLPSVKEHYKSC</sequence>
<keyword evidence="5" id="KW-0539">Nucleus</keyword>
<evidence type="ECO:0000259" key="8">
    <source>
        <dbReference type="PROSITE" id="PS51084"/>
    </source>
</evidence>
<dbReference type="SUPFAM" id="SSF49879">
    <property type="entry name" value="SMAD/FHA domain"/>
    <property type="match status" value="1"/>
</dbReference>
<dbReference type="Pfam" id="PF16278">
    <property type="entry name" value="zf-C2HE"/>
    <property type="match status" value="1"/>
</dbReference>
<evidence type="ECO:0000313" key="9">
    <source>
        <dbReference type="EMBL" id="EFA77384.1"/>
    </source>
</evidence>
<dbReference type="RefSeq" id="XP_020429513.1">
    <property type="nucleotide sequence ID" value="XM_020583326.1"/>
</dbReference>
<evidence type="ECO:0000256" key="4">
    <source>
        <dbReference type="ARBA" id="ARBA00023125"/>
    </source>
</evidence>
<dbReference type="InParanoid" id="D3BN22"/>
<evidence type="ECO:0000256" key="7">
    <source>
        <dbReference type="SAM" id="MobiDB-lite"/>
    </source>
</evidence>
<feature type="compositionally biased region" description="Basic and acidic residues" evidence="7">
    <location>
        <begin position="250"/>
        <end position="269"/>
    </location>
</feature>
<feature type="compositionally biased region" description="Polar residues" evidence="7">
    <location>
        <begin position="273"/>
        <end position="282"/>
    </location>
</feature>
<keyword evidence="2" id="KW-0479">Metal-binding</keyword>
<evidence type="ECO:0000256" key="2">
    <source>
        <dbReference type="ARBA" id="ARBA00022723"/>
    </source>
</evidence>
<dbReference type="PANTHER" id="PTHR12486">
    <property type="entry name" value="APRATAXIN-RELATED"/>
    <property type="match status" value="1"/>
</dbReference>
<organism evidence="9 10">
    <name type="scientific">Heterostelium pallidum (strain ATCC 26659 / Pp 5 / PN500)</name>
    <name type="common">Cellular slime mold</name>
    <name type="synonym">Polysphondylium pallidum</name>
    <dbReference type="NCBI Taxonomy" id="670386"/>
    <lineage>
        <taxon>Eukaryota</taxon>
        <taxon>Amoebozoa</taxon>
        <taxon>Evosea</taxon>
        <taxon>Eumycetozoa</taxon>
        <taxon>Dictyostelia</taxon>
        <taxon>Acytosteliales</taxon>
        <taxon>Acytosteliaceae</taxon>
        <taxon>Heterostelium</taxon>
    </lineage>
</organism>
<dbReference type="GO" id="GO:0003725">
    <property type="term" value="F:double-stranded RNA binding"/>
    <property type="evidence" value="ECO:0007669"/>
    <property type="project" value="TreeGrafter"/>
</dbReference>
<dbReference type="GO" id="GO:0030983">
    <property type="term" value="F:mismatched DNA binding"/>
    <property type="evidence" value="ECO:0007669"/>
    <property type="project" value="TreeGrafter"/>
</dbReference>
<comment type="subcellular location">
    <subcellularLocation>
        <location evidence="1">Nucleus</location>
    </subcellularLocation>
</comment>
<dbReference type="Pfam" id="PF11969">
    <property type="entry name" value="DcpS_C"/>
    <property type="match status" value="1"/>
</dbReference>
<dbReference type="OMA" id="GCIHIND"/>
<feature type="region of interest" description="Disordered" evidence="7">
    <location>
        <begin position="181"/>
        <end position="287"/>
    </location>
</feature>
<evidence type="ECO:0000256" key="6">
    <source>
        <dbReference type="PROSITE-ProRule" id="PRU00464"/>
    </source>
</evidence>
<comment type="caution">
    <text evidence="9">The sequence shown here is derived from an EMBL/GenBank/DDBJ whole genome shotgun (WGS) entry which is preliminary data.</text>
</comment>
<dbReference type="AlphaFoldDB" id="D3BN22"/>
<dbReference type="SUPFAM" id="SSF54197">
    <property type="entry name" value="HIT-like"/>
    <property type="match status" value="1"/>
</dbReference>
<dbReference type="GO" id="GO:1990165">
    <property type="term" value="F:single-strand break-containing DNA binding"/>
    <property type="evidence" value="ECO:0007669"/>
    <property type="project" value="TreeGrafter"/>
</dbReference>
<accession>D3BN22</accession>
<dbReference type="Gene3D" id="3.30.428.10">
    <property type="entry name" value="HIT-like"/>
    <property type="match status" value="1"/>
</dbReference>
<feature type="region of interest" description="Disordered" evidence="7">
    <location>
        <begin position="24"/>
        <end position="44"/>
    </location>
</feature>
<dbReference type="Gene3D" id="2.60.200.20">
    <property type="match status" value="1"/>
</dbReference>
<feature type="compositionally biased region" description="Polar residues" evidence="7">
    <location>
        <begin position="181"/>
        <end position="199"/>
    </location>
</feature>